<gene>
    <name evidence="7" type="ORF">FB567DRAFT_500126</name>
</gene>
<evidence type="ECO:0000256" key="5">
    <source>
        <dbReference type="SAM" id="Coils"/>
    </source>
</evidence>
<keyword evidence="8" id="KW-1185">Reference proteome</keyword>
<feature type="region of interest" description="Disordered" evidence="6">
    <location>
        <begin position="76"/>
        <end position="103"/>
    </location>
</feature>
<keyword evidence="5" id="KW-0175">Coiled coil</keyword>
<dbReference type="GO" id="GO:0006412">
    <property type="term" value="P:translation"/>
    <property type="evidence" value="ECO:0007669"/>
    <property type="project" value="InterPro"/>
</dbReference>
<dbReference type="Gene3D" id="3.90.470.10">
    <property type="entry name" value="Ribosomal protein L22/L17"/>
    <property type="match status" value="1"/>
</dbReference>
<dbReference type="Proteomes" id="UP000813461">
    <property type="component" value="Unassembled WGS sequence"/>
</dbReference>
<dbReference type="InterPro" id="IPR001063">
    <property type="entry name" value="Ribosomal_uL22"/>
</dbReference>
<evidence type="ECO:0000313" key="8">
    <source>
        <dbReference type="Proteomes" id="UP000813461"/>
    </source>
</evidence>
<evidence type="ECO:0000256" key="4">
    <source>
        <dbReference type="RuleBase" id="RU004005"/>
    </source>
</evidence>
<reference evidence="7" key="1">
    <citation type="journal article" date="2021" name="Nat. Commun.">
        <title>Genetic determinants of endophytism in the Arabidopsis root mycobiome.</title>
        <authorList>
            <person name="Mesny F."/>
            <person name="Miyauchi S."/>
            <person name="Thiergart T."/>
            <person name="Pickel B."/>
            <person name="Atanasova L."/>
            <person name="Karlsson M."/>
            <person name="Huettel B."/>
            <person name="Barry K.W."/>
            <person name="Haridas S."/>
            <person name="Chen C."/>
            <person name="Bauer D."/>
            <person name="Andreopoulos W."/>
            <person name="Pangilinan J."/>
            <person name="LaButti K."/>
            <person name="Riley R."/>
            <person name="Lipzen A."/>
            <person name="Clum A."/>
            <person name="Drula E."/>
            <person name="Henrissat B."/>
            <person name="Kohler A."/>
            <person name="Grigoriev I.V."/>
            <person name="Martin F.M."/>
            <person name="Hacquard S."/>
        </authorList>
    </citation>
    <scope>NUCLEOTIDE SEQUENCE</scope>
    <source>
        <strain evidence="7">MPI-SDFR-AT-0120</strain>
    </source>
</reference>
<dbReference type="GO" id="GO:0015934">
    <property type="term" value="C:large ribosomal subunit"/>
    <property type="evidence" value="ECO:0007669"/>
    <property type="project" value="InterPro"/>
</dbReference>
<evidence type="ECO:0000256" key="1">
    <source>
        <dbReference type="ARBA" id="ARBA00009451"/>
    </source>
</evidence>
<evidence type="ECO:0000256" key="6">
    <source>
        <dbReference type="SAM" id="MobiDB-lite"/>
    </source>
</evidence>
<keyword evidence="2 4" id="KW-0689">Ribosomal protein</keyword>
<dbReference type="GO" id="GO:0003735">
    <property type="term" value="F:structural constituent of ribosome"/>
    <property type="evidence" value="ECO:0007669"/>
    <property type="project" value="InterPro"/>
</dbReference>
<accession>A0A8K0R2Q1</accession>
<comment type="similarity">
    <text evidence="1 4">Belongs to the universal ribosomal protein uL22 family.</text>
</comment>
<protein>
    <submittedName>
        <fullName evidence="7">Ribosomal protein L22/L17</fullName>
    </submittedName>
</protein>
<feature type="compositionally biased region" description="Basic and acidic residues" evidence="6">
    <location>
        <begin position="44"/>
        <end position="57"/>
    </location>
</feature>
<dbReference type="PANTHER" id="PTHR13501">
    <property type="entry name" value="CHLOROPLAST 50S RIBOSOMAL PROTEIN L22-RELATED"/>
    <property type="match status" value="1"/>
</dbReference>
<organism evidence="7 8">
    <name type="scientific">Paraphoma chrysanthemicola</name>
    <dbReference type="NCBI Taxonomy" id="798071"/>
    <lineage>
        <taxon>Eukaryota</taxon>
        <taxon>Fungi</taxon>
        <taxon>Dikarya</taxon>
        <taxon>Ascomycota</taxon>
        <taxon>Pezizomycotina</taxon>
        <taxon>Dothideomycetes</taxon>
        <taxon>Pleosporomycetidae</taxon>
        <taxon>Pleosporales</taxon>
        <taxon>Pleosporineae</taxon>
        <taxon>Phaeosphaeriaceae</taxon>
        <taxon>Paraphoma</taxon>
    </lineage>
</organism>
<dbReference type="InterPro" id="IPR047867">
    <property type="entry name" value="Ribosomal_uL22_bac/org-type"/>
</dbReference>
<dbReference type="InterPro" id="IPR036394">
    <property type="entry name" value="Ribosomal_uL22_sf"/>
</dbReference>
<name>A0A8K0R2Q1_9PLEO</name>
<evidence type="ECO:0000313" key="7">
    <source>
        <dbReference type="EMBL" id="KAH7082259.1"/>
    </source>
</evidence>
<comment type="caution">
    <text evidence="7">The sequence shown here is derived from an EMBL/GenBank/DDBJ whole genome shotgun (WGS) entry which is preliminary data.</text>
</comment>
<dbReference type="OrthoDB" id="416470at2759"/>
<dbReference type="EMBL" id="JAGMVJ010000014">
    <property type="protein sequence ID" value="KAH7082259.1"/>
    <property type="molecule type" value="Genomic_DNA"/>
</dbReference>
<feature type="region of interest" description="Disordered" evidence="6">
    <location>
        <begin position="40"/>
        <end position="60"/>
    </location>
</feature>
<dbReference type="AlphaFoldDB" id="A0A8K0R2Q1"/>
<keyword evidence="3 4" id="KW-0687">Ribonucleoprotein</keyword>
<dbReference type="Pfam" id="PF00237">
    <property type="entry name" value="Ribosomal_L22"/>
    <property type="match status" value="2"/>
</dbReference>
<proteinExistence type="inferred from homology"/>
<dbReference type="PANTHER" id="PTHR13501:SF10">
    <property type="entry name" value="LARGE RIBOSOMAL SUBUNIT PROTEIN UL22M"/>
    <property type="match status" value="1"/>
</dbReference>
<feature type="compositionally biased region" description="Basic and acidic residues" evidence="6">
    <location>
        <begin position="83"/>
        <end position="95"/>
    </location>
</feature>
<dbReference type="FunFam" id="3.90.470.10:FF:000017">
    <property type="entry name" value="54S ribosomal protein L22, mitochondrial"/>
    <property type="match status" value="1"/>
</dbReference>
<dbReference type="SUPFAM" id="SSF54843">
    <property type="entry name" value="Ribosomal protein L22"/>
    <property type="match status" value="1"/>
</dbReference>
<evidence type="ECO:0000256" key="3">
    <source>
        <dbReference type="ARBA" id="ARBA00023274"/>
    </source>
</evidence>
<sequence>MSARIPSRRLGQSALAAFQPRLMRWVPSTSLPVAARRNISNPFRSKDDTPAVNKDQDLSNPILEKYLRQREIEQGLVAEDDTEKTGPRIKTREGSLSKSPSSLFLPEREIPGWQPNLSPSEQAALKAKAEARREAIEAQDNLKLSRMNVDPDPAARRRLERRLVISSVKRHGRLTKAQTLARTERQSLYKSQTLPTSVKKLQKVVNQIAGKTVSEALVQLRFSKKRIARDVIKGLEIAQNEAIASRGMSLGSGRLAQERWEAQRAQTDMGTAKDVQIKPTQKKKLGVPATIELKDGRKKVVRDPSEIYIEQAWVGKGESWKSPEYRARGQMNLLTHRTTSFSVLLKEEKTRMRISEEIKKKREKRKLWTALPDRPVTTQRQYCLW</sequence>
<feature type="coiled-coil region" evidence="5">
    <location>
        <begin position="121"/>
        <end position="148"/>
    </location>
</feature>
<evidence type="ECO:0000256" key="2">
    <source>
        <dbReference type="ARBA" id="ARBA00022980"/>
    </source>
</evidence>